<name>A0A8T8W9R4_9EURY</name>
<dbReference type="InterPro" id="IPR022641">
    <property type="entry name" value="CheR_N"/>
</dbReference>
<dbReference type="GO" id="GO:0008757">
    <property type="term" value="F:S-adenosylmethionine-dependent methyltransferase activity"/>
    <property type="evidence" value="ECO:0007669"/>
    <property type="project" value="InterPro"/>
</dbReference>
<dbReference type="InterPro" id="IPR000780">
    <property type="entry name" value="CheR_MeTrfase"/>
</dbReference>
<dbReference type="SUPFAM" id="SSF53335">
    <property type="entry name" value="S-adenosyl-L-methionine-dependent methyltransferases"/>
    <property type="match status" value="1"/>
</dbReference>
<sequence length="277" mass="31587">MSRASADRGDAGDLQGVIEFVEDRVPFEPGYYNEAYLGRRIAARMQRRDADDHAEYRAILEDDDDEREALLDALTINVTGFFRDPDMWADLRQVLRDLSEENGRGGVDVWSAPCADGREPYSLSMLAADDAEVDERRLRIVAVDISEEALDAARAGVYETTRTTNIGEELSPLSDPETYVDQEENVFRVRESVKSRVTFEPYDLIRDGPKDDMDLVFCRNLLIYIDSEYKGRLFETLRDSLRPGGYLVLGKTETVPPDMREAFEPVAKRSRIYRYTG</sequence>
<dbReference type="Pfam" id="PF03705">
    <property type="entry name" value="CheR_N"/>
    <property type="match status" value="1"/>
</dbReference>
<dbReference type="PRINTS" id="PR00996">
    <property type="entry name" value="CHERMTFRASE"/>
</dbReference>
<evidence type="ECO:0000313" key="2">
    <source>
        <dbReference type="EMBL" id="QZP36577.1"/>
    </source>
</evidence>
<dbReference type="InterPro" id="IPR022642">
    <property type="entry name" value="CheR_C"/>
</dbReference>
<dbReference type="GeneID" id="67178404"/>
<dbReference type="PROSITE" id="PS50123">
    <property type="entry name" value="CHER"/>
    <property type="match status" value="1"/>
</dbReference>
<reference evidence="2 3" key="1">
    <citation type="journal article" date="2021" name="Int. J. Syst. Evol. Microbiol.">
        <title>Halobaculum halophilum sp. nov. and Halobaculum salinum sp. nov., isolated from salt lake and saline soil.</title>
        <authorList>
            <person name="Cui H.L."/>
            <person name="Shi X.W."/>
            <person name="Yin X.M."/>
            <person name="Yang X.Y."/>
            <person name="Hou J."/>
            <person name="Zhu L."/>
        </authorList>
    </citation>
    <scope>NUCLEOTIDE SEQUENCE [LARGE SCALE GENOMIC DNA]</scope>
    <source>
        <strain evidence="2 3">NBRC 109044</strain>
    </source>
</reference>
<proteinExistence type="predicted"/>
<dbReference type="Proteomes" id="UP000826254">
    <property type="component" value="Chromosome"/>
</dbReference>
<dbReference type="Pfam" id="PF01739">
    <property type="entry name" value="CheR"/>
    <property type="match status" value="1"/>
</dbReference>
<keyword evidence="3" id="KW-1185">Reference proteome</keyword>
<feature type="domain" description="CheR-type methyltransferase" evidence="1">
    <location>
        <begin position="13"/>
        <end position="264"/>
    </location>
</feature>
<dbReference type="AlphaFoldDB" id="A0A8T8W9R4"/>
<organism evidence="2 3">
    <name type="scientific">Halobaculum magnesiiphilum</name>
    <dbReference type="NCBI Taxonomy" id="1017351"/>
    <lineage>
        <taxon>Archaea</taxon>
        <taxon>Methanobacteriati</taxon>
        <taxon>Methanobacteriota</taxon>
        <taxon>Stenosarchaea group</taxon>
        <taxon>Halobacteria</taxon>
        <taxon>Halobacteriales</taxon>
        <taxon>Haloferacaceae</taxon>
        <taxon>Halobaculum</taxon>
    </lineage>
</organism>
<dbReference type="SUPFAM" id="SSF47757">
    <property type="entry name" value="Chemotaxis receptor methyltransferase CheR, N-terminal domain"/>
    <property type="match status" value="1"/>
</dbReference>
<dbReference type="RefSeq" id="WP_222606397.1">
    <property type="nucleotide sequence ID" value="NZ_CP081958.1"/>
</dbReference>
<evidence type="ECO:0000259" key="1">
    <source>
        <dbReference type="PROSITE" id="PS50123"/>
    </source>
</evidence>
<accession>A0A8T8W9R4</accession>
<dbReference type="KEGG" id="hmp:K6T50_09640"/>
<evidence type="ECO:0000313" key="3">
    <source>
        <dbReference type="Proteomes" id="UP000826254"/>
    </source>
</evidence>
<protein>
    <submittedName>
        <fullName evidence="2">Protein-glutamate O-methyltransferase CheR</fullName>
    </submittedName>
</protein>
<gene>
    <name evidence="2" type="ORF">K6T50_09640</name>
</gene>
<dbReference type="PANTHER" id="PTHR24422:SF10">
    <property type="entry name" value="CHEMOTAXIS PROTEIN METHYLTRANSFERASE 2"/>
    <property type="match status" value="1"/>
</dbReference>
<dbReference type="EMBL" id="CP081958">
    <property type="protein sequence ID" value="QZP36577.1"/>
    <property type="molecule type" value="Genomic_DNA"/>
</dbReference>
<dbReference type="SMART" id="SM00138">
    <property type="entry name" value="MeTrc"/>
    <property type="match status" value="1"/>
</dbReference>
<dbReference type="Gene3D" id="3.40.50.150">
    <property type="entry name" value="Vaccinia Virus protein VP39"/>
    <property type="match status" value="1"/>
</dbReference>
<dbReference type="PANTHER" id="PTHR24422">
    <property type="entry name" value="CHEMOTAXIS PROTEIN METHYLTRANSFERASE"/>
    <property type="match status" value="1"/>
</dbReference>
<dbReference type="InterPro" id="IPR050903">
    <property type="entry name" value="Bact_Chemotaxis_MeTrfase"/>
</dbReference>
<dbReference type="InterPro" id="IPR029063">
    <property type="entry name" value="SAM-dependent_MTases_sf"/>
</dbReference>